<dbReference type="SMART" id="SM00507">
    <property type="entry name" value="HNHc"/>
    <property type="match status" value="1"/>
</dbReference>
<evidence type="ECO:0000313" key="2">
    <source>
        <dbReference type="EMBL" id="QQV90513.1"/>
    </source>
</evidence>
<dbReference type="Proteomes" id="UP000693794">
    <property type="component" value="Segment"/>
</dbReference>
<keyword evidence="3" id="KW-1185">Reference proteome</keyword>
<dbReference type="SUPFAM" id="SSF64496">
    <property type="entry name" value="DNA-binding domain of intron-encoded endonucleases"/>
    <property type="match status" value="1"/>
</dbReference>
<dbReference type="EMBL" id="MT732458">
    <property type="protein sequence ID" value="QQV90513.1"/>
    <property type="molecule type" value="Genomic_DNA"/>
</dbReference>
<dbReference type="Gene3D" id="3.90.75.20">
    <property type="match status" value="1"/>
</dbReference>
<dbReference type="InterPro" id="IPR010896">
    <property type="entry name" value="NUMOD1"/>
</dbReference>
<dbReference type="InterPro" id="IPR003615">
    <property type="entry name" value="HNH_nuc"/>
</dbReference>
<sequence length="125" mass="14153">MTKSLKVHRLVAINFIPNPKNKSQVNHINGVKKDNRLSNLEWVTPKENVKHAHKTKLHKGSHLGLIGCKNPNSKPVLQFDLKGNLIKEYDSITIAAKVTNVFAQNISYACNGKYKQAKGFLWKHK</sequence>
<keyword evidence="2" id="KW-0255">Endonuclease</keyword>
<organism evidence="2 3">
    <name type="scientific">Polaribacter phage Danklef_1</name>
    <dbReference type="NCBI Taxonomy" id="2745646"/>
    <lineage>
        <taxon>Viruses</taxon>
        <taxon>Duplodnaviria</taxon>
        <taxon>Heunggongvirae</taxon>
        <taxon>Uroviricota</taxon>
        <taxon>Caudoviricetes</taxon>
        <taxon>Forsetiviridae</taxon>
        <taxon>Freyavirus</taxon>
        <taxon>Freyavirus danklef</taxon>
    </lineage>
</organism>
<dbReference type="Gene3D" id="1.10.10.10">
    <property type="entry name" value="Winged helix-like DNA-binding domain superfamily/Winged helix DNA-binding domain"/>
    <property type="match status" value="1"/>
</dbReference>
<reference evidence="2" key="1">
    <citation type="submission" date="2020-07" db="EMBL/GenBank/DDBJ databases">
        <title>Highly diverse flavobacterial phages as mortality factor during North Sea spring blooms.</title>
        <authorList>
            <person name="Bartlau N."/>
            <person name="Wichels A."/>
            <person name="Krohne G."/>
            <person name="Adriaenssens E.M."/>
            <person name="Heins A."/>
            <person name="Fuchs B.M."/>
            <person name="Amann R."/>
            <person name="Moraru C."/>
        </authorList>
    </citation>
    <scope>NUCLEOTIDE SEQUENCE</scope>
</reference>
<dbReference type="InterPro" id="IPR044925">
    <property type="entry name" value="His-Me_finger_sf"/>
</dbReference>
<dbReference type="SUPFAM" id="SSF54060">
    <property type="entry name" value="His-Me finger endonucleases"/>
    <property type="match status" value="1"/>
</dbReference>
<name>A0A8E4ZJ38_9CAUD</name>
<protein>
    <submittedName>
        <fullName evidence="2">HNH endonuclease</fullName>
    </submittedName>
</protein>
<proteinExistence type="predicted"/>
<keyword evidence="2" id="KW-0540">Nuclease</keyword>
<dbReference type="Pfam" id="PF13392">
    <property type="entry name" value="HNH_3"/>
    <property type="match status" value="1"/>
</dbReference>
<accession>A0A8E4ZJ38</accession>
<gene>
    <name evidence="2" type="ORF">Danklef1_32</name>
</gene>
<dbReference type="SMART" id="SM00497">
    <property type="entry name" value="IENR1"/>
    <property type="match status" value="1"/>
</dbReference>
<keyword evidence="2" id="KW-0378">Hydrolase</keyword>
<dbReference type="InterPro" id="IPR036388">
    <property type="entry name" value="WH-like_DNA-bd_sf"/>
</dbReference>
<evidence type="ECO:0000259" key="1">
    <source>
        <dbReference type="SMART" id="SM00507"/>
    </source>
</evidence>
<feature type="domain" description="HNH nuclease" evidence="1">
    <location>
        <begin position="1"/>
        <end position="49"/>
    </location>
</feature>
<dbReference type="GO" id="GO:0004519">
    <property type="term" value="F:endonuclease activity"/>
    <property type="evidence" value="ECO:0007669"/>
    <property type="project" value="UniProtKB-KW"/>
</dbReference>
<dbReference type="Pfam" id="PF07453">
    <property type="entry name" value="NUMOD1"/>
    <property type="match status" value="1"/>
</dbReference>
<dbReference type="InterPro" id="IPR003647">
    <property type="entry name" value="Intron_nuc_1_rpt"/>
</dbReference>
<evidence type="ECO:0000313" key="3">
    <source>
        <dbReference type="Proteomes" id="UP000693794"/>
    </source>
</evidence>